<dbReference type="EMBL" id="GBBK01003842">
    <property type="protein sequence ID" value="JAC20640.1"/>
    <property type="molecule type" value="mRNA"/>
</dbReference>
<accession>A0A023FHS1</accession>
<dbReference type="PANTHER" id="PTHR45943">
    <property type="entry name" value="E3 UBIQUITIN-PROTEIN LIGASE MYCBP2"/>
    <property type="match status" value="1"/>
</dbReference>
<name>A0A023FHS1_AMBCJ</name>
<evidence type="ECO:0000313" key="1">
    <source>
        <dbReference type="EMBL" id="JAC20640.1"/>
    </source>
</evidence>
<protein>
    <submittedName>
        <fullName evidence="1">Putative e3 ubiquitin-protein ligase mycbp2</fullName>
    </submittedName>
</protein>
<sequence>MFDLLLDIATSTPVQYSQPHSSSSEVLSQLTSNACACLLSLVVATGDTSKMLCAAAALLMSPRSLTAKEIPMPSILVALQKSVQAVLLGKVQRPSWLTHGIPRAAHCGTFSLHLPKSSHFAKHVLQSQCTIASDGKFLYLFRQGVLYKLGTGFGGTVKGELIASQQLDGTGWIGVVQDYLYIHHSLGRINEFL</sequence>
<organism evidence="1">
    <name type="scientific">Amblyomma cajennense</name>
    <name type="common">Cayenne tick</name>
    <name type="synonym">Acarus cajennensis</name>
    <dbReference type="NCBI Taxonomy" id="34607"/>
    <lineage>
        <taxon>Eukaryota</taxon>
        <taxon>Metazoa</taxon>
        <taxon>Ecdysozoa</taxon>
        <taxon>Arthropoda</taxon>
        <taxon>Chelicerata</taxon>
        <taxon>Arachnida</taxon>
        <taxon>Acari</taxon>
        <taxon>Parasitiformes</taxon>
        <taxon>Ixodida</taxon>
        <taxon>Ixodoidea</taxon>
        <taxon>Ixodidae</taxon>
        <taxon>Amblyomminae</taxon>
        <taxon>Amblyomma</taxon>
    </lineage>
</organism>
<reference evidence="1" key="1">
    <citation type="submission" date="2014-03" db="EMBL/GenBank/DDBJ databases">
        <title>The sialotranscriptome of Amblyomma triste, Amblyomma parvum and Amblyomma cajennense ticks, uncovered by 454-based RNA-seq.</title>
        <authorList>
            <person name="Garcia G.R."/>
            <person name="Gardinassi L.G."/>
            <person name="Ribeiro J.M."/>
            <person name="Anatriello E."/>
            <person name="Ferreira B.R."/>
            <person name="Moreira H.N."/>
            <person name="Mafra C."/>
            <person name="Olegario M.M."/>
            <person name="Szabo P.J."/>
            <person name="Miranda-Santos I.K."/>
            <person name="Maruyama S.R."/>
        </authorList>
    </citation>
    <scope>NUCLEOTIDE SEQUENCE</scope>
    <source>
        <strain evidence="1">Uberlandia</strain>
        <tissue evidence="1">Salivary glands</tissue>
    </source>
</reference>
<dbReference type="PANTHER" id="PTHR45943:SF1">
    <property type="entry name" value="E3 UBIQUITIN-PROTEIN LIGASE MYCBP2"/>
    <property type="match status" value="1"/>
</dbReference>
<dbReference type="AlphaFoldDB" id="A0A023FHS1"/>
<dbReference type="GO" id="GO:0005634">
    <property type="term" value="C:nucleus"/>
    <property type="evidence" value="ECO:0007669"/>
    <property type="project" value="TreeGrafter"/>
</dbReference>
<dbReference type="GO" id="GO:0005886">
    <property type="term" value="C:plasma membrane"/>
    <property type="evidence" value="ECO:0007669"/>
    <property type="project" value="TreeGrafter"/>
</dbReference>
<dbReference type="GO" id="GO:0007411">
    <property type="term" value="P:axon guidance"/>
    <property type="evidence" value="ECO:0007669"/>
    <property type="project" value="TreeGrafter"/>
</dbReference>
<dbReference type="GO" id="GO:0061630">
    <property type="term" value="F:ubiquitin protein ligase activity"/>
    <property type="evidence" value="ECO:0007669"/>
    <property type="project" value="TreeGrafter"/>
</dbReference>
<proteinExistence type="evidence at transcript level"/>
<dbReference type="GO" id="GO:0008582">
    <property type="term" value="P:regulation of synaptic assembly at neuromuscular junction"/>
    <property type="evidence" value="ECO:0007669"/>
    <property type="project" value="TreeGrafter"/>
</dbReference>